<dbReference type="AlphaFoldDB" id="A0A2T7SMR1"/>
<keyword evidence="3" id="KW-1185">Reference proteome</keyword>
<dbReference type="Proteomes" id="UP000245992">
    <property type="component" value="Unassembled WGS sequence"/>
</dbReference>
<gene>
    <name evidence="2" type="ORF">Y717_13180</name>
</gene>
<protein>
    <submittedName>
        <fullName evidence="2">Uncharacterized protein</fullName>
    </submittedName>
</protein>
<feature type="compositionally biased region" description="Low complexity" evidence="1">
    <location>
        <begin position="24"/>
        <end position="35"/>
    </location>
</feature>
<accession>A0A2T7SMR1</accession>
<dbReference type="OrthoDB" id="4814794at2"/>
<dbReference type="InterPro" id="IPR038578">
    <property type="entry name" value="GT29-like_sf"/>
</dbReference>
<feature type="region of interest" description="Disordered" evidence="1">
    <location>
        <begin position="1"/>
        <end position="35"/>
    </location>
</feature>
<evidence type="ECO:0000256" key="1">
    <source>
        <dbReference type="SAM" id="MobiDB-lite"/>
    </source>
</evidence>
<reference evidence="2 3" key="1">
    <citation type="submission" date="2013-12" db="EMBL/GenBank/DDBJ databases">
        <title>Annotated genome of Streptomyces scopuliridis.</title>
        <authorList>
            <person name="Olson J.B."/>
        </authorList>
    </citation>
    <scope>NUCLEOTIDE SEQUENCE [LARGE SCALE GENOMIC DNA]</scope>
    <source>
        <strain evidence="2 3">RB72</strain>
    </source>
</reference>
<dbReference type="Gene3D" id="3.90.1480.20">
    <property type="entry name" value="Glycosyl transferase family 29"/>
    <property type="match status" value="1"/>
</dbReference>
<evidence type="ECO:0000313" key="3">
    <source>
        <dbReference type="Proteomes" id="UP000245992"/>
    </source>
</evidence>
<evidence type="ECO:0000313" key="2">
    <source>
        <dbReference type="EMBL" id="PVE04181.1"/>
    </source>
</evidence>
<proteinExistence type="predicted"/>
<feature type="compositionally biased region" description="Basic residues" evidence="1">
    <location>
        <begin position="1"/>
        <end position="13"/>
    </location>
</feature>
<organism evidence="2 3">
    <name type="scientific">Streptomyces scopuliridis RB72</name>
    <dbReference type="NCBI Taxonomy" id="1440053"/>
    <lineage>
        <taxon>Bacteria</taxon>
        <taxon>Bacillati</taxon>
        <taxon>Actinomycetota</taxon>
        <taxon>Actinomycetes</taxon>
        <taxon>Kitasatosporales</taxon>
        <taxon>Streptomycetaceae</taxon>
        <taxon>Streptomyces</taxon>
    </lineage>
</organism>
<comment type="caution">
    <text evidence="2">The sequence shown here is derived from an EMBL/GenBank/DDBJ whole genome shotgun (WGS) entry which is preliminary data.</text>
</comment>
<name>A0A2T7SMR1_9ACTN</name>
<dbReference type="STRING" id="1440053.GCA_000718095_02489"/>
<sequence>MTKARRLWPRWRGGKNAENGRRGNAGSTATAPPAASKELEECLRACAPHSDRLAAASAENDRKRTDLAAKLRHLQAVHAKADPSEAASDELFDALLAAGTAALECGNGGNGGNGGDEQALALLISATVLAERGSSRAGWRLRARVLEAAGDEIAAVEAYERYLALTDDDWYGVAPRLAGLRIAARQQEDMLRLLARECPRAEEFATAPVSAAEVRDVWDEGVRLHDKGDHAQAEPRLVGALLAMGRDRHPVGELQNAVGQYLDLRIAAADGDASGLRELIGHYAEQRRNRMRPPLTDPTLGGADWIGVGELRNLIAGKSVCLVANSESLGRGSLGPEIDAYDLVVRFSSYRIDAPATGTRTDLHATAHEHGFNWDRPVTTRMVFGGSAEKWGYSLRERLVPGAQRYVTDETVRWPLRHLGGVDWDAWPSVPTSGFNTLWLLDFLDVSPALDLFGFDFYESGVHRLPGAMRVPVTSERERTSEKAWVMERAQSVNDMRISLR</sequence>
<dbReference type="RefSeq" id="WP_030351600.1">
    <property type="nucleotide sequence ID" value="NZ_AZSP01000393.1"/>
</dbReference>
<dbReference type="EMBL" id="AZSP01000393">
    <property type="protein sequence ID" value="PVE04181.1"/>
    <property type="molecule type" value="Genomic_DNA"/>
</dbReference>